<evidence type="ECO:0000256" key="6">
    <source>
        <dbReference type="ARBA" id="ARBA00026121"/>
    </source>
</evidence>
<comment type="catalytic activity">
    <reaction evidence="7">
        <text>a very long-chain fatty acid + ATP + CoA = a very long-chain fatty acyl-CoA + AMP + diphosphate</text>
        <dbReference type="Rhea" id="RHEA:54536"/>
        <dbReference type="ChEBI" id="CHEBI:30616"/>
        <dbReference type="ChEBI" id="CHEBI:33019"/>
        <dbReference type="ChEBI" id="CHEBI:57287"/>
        <dbReference type="ChEBI" id="CHEBI:58950"/>
        <dbReference type="ChEBI" id="CHEBI:138261"/>
        <dbReference type="ChEBI" id="CHEBI:456215"/>
    </reaction>
    <physiologicalReaction direction="left-to-right" evidence="7">
        <dbReference type="Rhea" id="RHEA:54537"/>
    </physiologicalReaction>
</comment>
<dbReference type="FunFam" id="3.30.300.30:FF:000002">
    <property type="entry name" value="Long-chain fatty acid transport protein 1"/>
    <property type="match status" value="1"/>
</dbReference>
<dbReference type="PANTHER" id="PTHR43107">
    <property type="entry name" value="LONG-CHAIN FATTY ACID TRANSPORT PROTEIN"/>
    <property type="match status" value="1"/>
</dbReference>
<evidence type="ECO:0007829" key="16">
    <source>
        <dbReference type="PeptideAtlas" id="A0A287BMB3"/>
    </source>
</evidence>
<evidence type="ECO:0000256" key="10">
    <source>
        <dbReference type="SAM" id="MobiDB-lite"/>
    </source>
</evidence>
<dbReference type="Pfam" id="PF00501">
    <property type="entry name" value="AMP-binding"/>
    <property type="match status" value="2"/>
</dbReference>
<keyword evidence="3" id="KW-0276">Fatty acid metabolism</keyword>
<evidence type="ECO:0000256" key="5">
    <source>
        <dbReference type="ARBA" id="ARBA00023098"/>
    </source>
</evidence>
<sequence length="609" mass="68129">MLLGASLVGVLLFSRLVLKLPWTHVGFSLLFLYLGSGGWRFVRIFIKTVRRDVFGGMVLLKVKAKVRRYLQERRTVPILFAATVQRHPDKTALIFEGTDTRWTFRQLDDYSSSVANFLQARGLASGDVAALLMENCNEFVGLWLGMAKLGVEAALINTNLRRDALRHCLTSSRARALIFGSEMAPGEPPRGRRLAGPTLPQALPQSPASPGRGCVAQRLGPFALCPPRYYRMAALVYYGFRMRPDDVLYDCLPLYHTAGNIVGVGQCLLHGLTVVIRKKFSASRFWDDCVKYNCTIVQYIGELCRYLLNQPPREAEKQHRVRMALGNGLRQSIWTSFSSRFHIPQVAEFYGATECNCSLGNFDGQVGACGFNSRILSFVYPIRLVRVNEDTMELIRGPDGVCLPCRPGEPGQLVGTIVQKDPLRRFDGYLNQGANNKKIAKDVFKKGDQAYLTGDVLVMDELGYLYFRDRTGDTFRWKGENVSTTEVEGTLSRLLNMADVAVYGVEVPGTEGRAGMAAVANPTGSCDLERLAQLLEKELPLYARPIFLRLLPELHKTGTFKLQKTDLRKEGFDPAVVKDPLFYLDARKGRYVPLDREAYTLIQAGEVKL</sequence>
<keyword evidence="2" id="KW-0436">Ligase</keyword>
<evidence type="ECO:0000256" key="4">
    <source>
        <dbReference type="ARBA" id="ARBA00023055"/>
    </source>
</evidence>
<accession>A0A287BMB3</accession>
<keyword evidence="5" id="KW-0443">Lipid metabolism</keyword>
<dbReference type="GO" id="GO:0004467">
    <property type="term" value="F:long-chain fatty acid-CoA ligase activity"/>
    <property type="evidence" value="ECO:0007669"/>
    <property type="project" value="UniProtKB-EC"/>
</dbReference>
<dbReference type="EC" id="6.2.1.3" evidence="6"/>
<dbReference type="PANTHER" id="PTHR43107:SF11">
    <property type="entry name" value="LONG-CHAIN FATTY ACID TRANSPORT PROTEIN 4"/>
    <property type="match status" value="1"/>
</dbReference>
<evidence type="ECO:0000313" key="15">
    <source>
        <dbReference type="VGNC" id="VGNC:93038"/>
    </source>
</evidence>
<dbReference type="Ensembl" id="ENSSSCT00000039260.2">
    <property type="protein sequence ID" value="ENSSSCP00000057771.2"/>
    <property type="gene ID" value="ENSSSCG00000005648.5"/>
</dbReference>
<feature type="domain" description="AMP-dependent synthetase/ligase" evidence="11">
    <location>
        <begin position="80"/>
        <end position="179"/>
    </location>
</feature>
<reference evidence="13" key="3">
    <citation type="submission" date="2025-05" db="UniProtKB">
        <authorList>
            <consortium name="Ensembl"/>
        </authorList>
    </citation>
    <scope>IDENTIFICATION</scope>
</reference>
<name>A0A287BMB3_PIG</name>
<gene>
    <name evidence="13 15" type="primary">SLC27A4</name>
</gene>
<dbReference type="Gene3D" id="3.40.50.12780">
    <property type="entry name" value="N-terminal domain of ligase-like"/>
    <property type="match status" value="2"/>
</dbReference>
<reference evidence="13" key="2">
    <citation type="journal article" date="2020" name="Gigascience">
        <title>An improved pig reference genome sequence to enable pig genetics and genomics research.</title>
        <authorList>
            <person name="Warr A."/>
            <person name="Affara N."/>
            <person name="Aken B."/>
            <person name="Beiki H."/>
            <person name="Bickhart D.M."/>
            <person name="Billis K."/>
            <person name="Chow W."/>
            <person name="Eory L."/>
            <person name="Finlayson H.A."/>
            <person name="Flicek P."/>
            <person name="Giron C.G."/>
            <person name="Griffin D.K."/>
            <person name="Hall R."/>
            <person name="Hannum G."/>
            <person name="Hourlier T."/>
            <person name="Howe K."/>
            <person name="Hume D.A."/>
            <person name="Izuogu O."/>
            <person name="Kim K."/>
            <person name="Koren S."/>
            <person name="Liu H."/>
            <person name="Manchanda N."/>
            <person name="Martin F.J."/>
            <person name="Nonneman D.J."/>
            <person name="O'Connor R.E."/>
            <person name="Phillippy A.M."/>
            <person name="Rohrer G.A."/>
            <person name="Rosen B.D."/>
            <person name="Rund L.A."/>
            <person name="Sargent C.A."/>
            <person name="Schook L.B."/>
            <person name="Schroeder S.G."/>
            <person name="Schwartz A.S."/>
            <person name="Skinner B.M."/>
            <person name="Talbot R."/>
            <person name="Tseng E."/>
            <person name="Tuggle C.K."/>
            <person name="Watson M."/>
            <person name="Smith T.P.L."/>
            <person name="Archibald A.L."/>
        </authorList>
    </citation>
    <scope>NUCLEOTIDE SEQUENCE [LARGE SCALE GENOMIC DNA]</scope>
    <source>
        <strain evidence="13">Duroc</strain>
    </source>
</reference>
<evidence type="ECO:0000259" key="12">
    <source>
        <dbReference type="Pfam" id="PF13193"/>
    </source>
</evidence>
<protein>
    <recommendedName>
        <fullName evidence="6">long-chain-fatty-acid--CoA ligase</fullName>
        <ecNumber evidence="6">6.2.1.3</ecNumber>
    </recommendedName>
    <alternativeName>
        <fullName evidence="8">Long-chain-fatty-acid--CoA ligase</fullName>
    </alternativeName>
</protein>
<proteinExistence type="evidence at protein level"/>
<comment type="catalytic activity">
    <reaction evidence="9">
        <text>tetracosanoate + ATP + CoA = tetracosanoyl-CoA + AMP + diphosphate</text>
        <dbReference type="Rhea" id="RHEA:33639"/>
        <dbReference type="ChEBI" id="CHEBI:30616"/>
        <dbReference type="ChEBI" id="CHEBI:31014"/>
        <dbReference type="ChEBI" id="CHEBI:33019"/>
        <dbReference type="ChEBI" id="CHEBI:57287"/>
        <dbReference type="ChEBI" id="CHEBI:65052"/>
        <dbReference type="ChEBI" id="CHEBI:456215"/>
    </reaction>
    <physiologicalReaction direction="left-to-right" evidence="9">
        <dbReference type="Rhea" id="RHEA:33640"/>
    </physiologicalReaction>
</comment>
<evidence type="ECO:0000313" key="14">
    <source>
        <dbReference type="Proteomes" id="UP000008227"/>
    </source>
</evidence>
<keyword evidence="4" id="KW-0813">Transport</keyword>
<evidence type="ECO:0000256" key="1">
    <source>
        <dbReference type="ARBA" id="ARBA00006432"/>
    </source>
</evidence>
<dbReference type="Bgee" id="ENSSSCG00000005648">
    <property type="expression patterns" value="Expressed in duodenum and 44 other cell types or tissues"/>
</dbReference>
<reference evidence="14" key="1">
    <citation type="submission" date="2009-11" db="EMBL/GenBank/DDBJ databases">
        <authorList>
            <consortium name="Porcine genome sequencing project"/>
        </authorList>
    </citation>
    <scope>NUCLEOTIDE SEQUENCE [LARGE SCALE GENOMIC DNA]</scope>
    <source>
        <strain evidence="14">Duroc</strain>
    </source>
</reference>
<evidence type="ECO:0000256" key="9">
    <source>
        <dbReference type="ARBA" id="ARBA00048666"/>
    </source>
</evidence>
<dbReference type="Proteomes" id="UP000008227">
    <property type="component" value="Chromosome 1"/>
</dbReference>
<organism evidence="13 14">
    <name type="scientific">Sus scrofa</name>
    <name type="common">Pig</name>
    <dbReference type="NCBI Taxonomy" id="9823"/>
    <lineage>
        <taxon>Eukaryota</taxon>
        <taxon>Metazoa</taxon>
        <taxon>Chordata</taxon>
        <taxon>Craniata</taxon>
        <taxon>Vertebrata</taxon>
        <taxon>Euteleostomi</taxon>
        <taxon>Mammalia</taxon>
        <taxon>Eutheria</taxon>
        <taxon>Laurasiatheria</taxon>
        <taxon>Artiodactyla</taxon>
        <taxon>Suina</taxon>
        <taxon>Suidae</taxon>
        <taxon>Sus</taxon>
    </lineage>
</organism>
<dbReference type="GO" id="GO:0006869">
    <property type="term" value="P:lipid transport"/>
    <property type="evidence" value="ECO:0007669"/>
    <property type="project" value="UniProtKB-KW"/>
</dbReference>
<dbReference type="AlphaFoldDB" id="A0A287BMB3"/>
<dbReference type="Pfam" id="PF13193">
    <property type="entry name" value="AMP-binding_C"/>
    <property type="match status" value="1"/>
</dbReference>
<dbReference type="Ensembl" id="ENSSSCT00000099308.1">
    <property type="protein sequence ID" value="ENSSSCP00000080880.1"/>
    <property type="gene ID" value="ENSSSCG00000005648.5"/>
</dbReference>
<dbReference type="PaxDb" id="9823-ENSSSCP00000021904"/>
<evidence type="ECO:0000256" key="8">
    <source>
        <dbReference type="ARBA" id="ARBA00041297"/>
    </source>
</evidence>
<evidence type="ECO:0000256" key="2">
    <source>
        <dbReference type="ARBA" id="ARBA00022598"/>
    </source>
</evidence>
<feature type="region of interest" description="Disordered" evidence="10">
    <location>
        <begin position="182"/>
        <end position="210"/>
    </location>
</feature>
<keyword evidence="16" id="KW-1267">Proteomics identification</keyword>
<dbReference type="InterPro" id="IPR025110">
    <property type="entry name" value="AMP-bd_C"/>
</dbReference>
<evidence type="ECO:0000256" key="3">
    <source>
        <dbReference type="ARBA" id="ARBA00022832"/>
    </source>
</evidence>
<evidence type="ECO:0000259" key="11">
    <source>
        <dbReference type="Pfam" id="PF00501"/>
    </source>
</evidence>
<feature type="domain" description="AMP-dependent synthetase/ligase" evidence="11">
    <location>
        <begin position="236"/>
        <end position="360"/>
    </location>
</feature>
<feature type="domain" description="AMP-binding enzyme C-terminal" evidence="12">
    <location>
        <begin position="486"/>
        <end position="561"/>
    </location>
</feature>
<dbReference type="eggNOG" id="KOG1179">
    <property type="taxonomic scope" value="Eukaryota"/>
</dbReference>
<evidence type="ECO:0000256" key="7">
    <source>
        <dbReference type="ARBA" id="ARBA00036527"/>
    </source>
</evidence>
<comment type="similarity">
    <text evidence="1">Belongs to the ATP-dependent AMP-binding enzyme family.</text>
</comment>
<dbReference type="InterPro" id="IPR042099">
    <property type="entry name" value="ANL_N_sf"/>
</dbReference>
<dbReference type="ExpressionAtlas" id="A0A287BMB3">
    <property type="expression patterns" value="baseline and differential"/>
</dbReference>
<dbReference type="InterPro" id="IPR000873">
    <property type="entry name" value="AMP-dep_synth/lig_dom"/>
</dbReference>
<dbReference type="InterPro" id="IPR045851">
    <property type="entry name" value="AMP-bd_C_sf"/>
</dbReference>
<keyword evidence="14" id="KW-1185">Reference proteome</keyword>
<dbReference type="VGNC" id="VGNC:93038">
    <property type="gene designation" value="SLC27A4"/>
</dbReference>
<dbReference type="PROSITE" id="PS00213">
    <property type="entry name" value="LIPOCALIN"/>
    <property type="match status" value="1"/>
</dbReference>
<evidence type="ECO:0000313" key="13">
    <source>
        <dbReference type="Ensembl" id="ENSSSCP00000057771.2"/>
    </source>
</evidence>
<dbReference type="Gene3D" id="3.30.300.30">
    <property type="match status" value="1"/>
</dbReference>
<dbReference type="GeneTree" id="ENSGT00940000158646"/>
<dbReference type="InterPro" id="IPR022272">
    <property type="entry name" value="Lipocalin_CS"/>
</dbReference>
<keyword evidence="4" id="KW-0445">Lipid transport</keyword>
<dbReference type="SUPFAM" id="SSF56801">
    <property type="entry name" value="Acetyl-CoA synthetase-like"/>
    <property type="match status" value="1"/>
</dbReference>